<dbReference type="AlphaFoldDB" id="A0A413T2D5"/>
<dbReference type="SMART" id="SM00646">
    <property type="entry name" value="Ami_3"/>
    <property type="match status" value="1"/>
</dbReference>
<sequence>MRFGLLTIWLLFLLALPLNAKKERKPGYEPLFGKAQAAYKVTSSSLKGATFYLVSGHGGPDPGCIGKYQGHELHEDEYAYDIILRLGRELMKRGAKVHFIIQDAKDGIRNQAILKNSKRETCMGKAIPLNQVARLKQRCDAVNALYRKDKGRYKRAIFIHVDSRSRRNQTDVFFYHAPGSSKGRVLTRELQRTFQSKYRQHQPNRGFDGSVSERNLYVLRNTAPVAAFLEVGNIQNAQDQKRLVIPNNRQALANWITEALVKDYKRNK</sequence>
<dbReference type="InterPro" id="IPR050695">
    <property type="entry name" value="N-acetylmuramoyl_amidase_3"/>
</dbReference>
<dbReference type="EMBL" id="QSFT01000007">
    <property type="protein sequence ID" value="RHA77253.1"/>
    <property type="molecule type" value="Genomic_DNA"/>
</dbReference>
<evidence type="ECO:0000259" key="4">
    <source>
        <dbReference type="SMART" id="SM00646"/>
    </source>
</evidence>
<evidence type="ECO:0000313" key="6">
    <source>
        <dbReference type="Proteomes" id="UP000283855"/>
    </source>
</evidence>
<dbReference type="PANTHER" id="PTHR30404">
    <property type="entry name" value="N-ACETYLMURAMOYL-L-ALANINE AMIDASE"/>
    <property type="match status" value="1"/>
</dbReference>
<dbReference type="Pfam" id="PF01520">
    <property type="entry name" value="Amidase_3"/>
    <property type="match status" value="1"/>
</dbReference>
<dbReference type="Gene3D" id="3.40.630.40">
    <property type="entry name" value="Zn-dependent exopeptidases"/>
    <property type="match status" value="1"/>
</dbReference>
<evidence type="ECO:0000313" key="5">
    <source>
        <dbReference type="EMBL" id="RHA77253.1"/>
    </source>
</evidence>
<dbReference type="GO" id="GO:0009253">
    <property type="term" value="P:peptidoglycan catabolic process"/>
    <property type="evidence" value="ECO:0007669"/>
    <property type="project" value="InterPro"/>
</dbReference>
<feature type="domain" description="MurNAc-LAA" evidence="4">
    <location>
        <begin position="148"/>
        <end position="261"/>
    </location>
</feature>
<comment type="caution">
    <text evidence="5">The sequence shown here is derived from an EMBL/GenBank/DDBJ whole genome shotgun (WGS) entry which is preliminary data.</text>
</comment>
<keyword evidence="3" id="KW-0378">Hydrolase</keyword>
<reference evidence="5 6" key="1">
    <citation type="submission" date="2018-08" db="EMBL/GenBank/DDBJ databases">
        <title>A genome reference for cultivated species of the human gut microbiota.</title>
        <authorList>
            <person name="Zou Y."/>
            <person name="Xue W."/>
            <person name="Luo G."/>
        </authorList>
    </citation>
    <scope>NUCLEOTIDE SEQUENCE [LARGE SCALE GENOMIC DNA]</scope>
    <source>
        <strain evidence="5 6">AM42-38</strain>
    </source>
</reference>
<dbReference type="Proteomes" id="UP000283855">
    <property type="component" value="Unassembled WGS sequence"/>
</dbReference>
<accession>A0A413T2D5</accession>
<dbReference type="PANTHER" id="PTHR30404:SF0">
    <property type="entry name" value="N-ACETYLMURAMOYL-L-ALANINE AMIDASE AMIC"/>
    <property type="match status" value="1"/>
</dbReference>
<evidence type="ECO:0000256" key="3">
    <source>
        <dbReference type="ARBA" id="ARBA00022801"/>
    </source>
</evidence>
<evidence type="ECO:0000256" key="2">
    <source>
        <dbReference type="ARBA" id="ARBA00011901"/>
    </source>
</evidence>
<name>A0A413T2D5_9BACT</name>
<gene>
    <name evidence="5" type="ORF">DW921_05070</name>
</gene>
<dbReference type="RefSeq" id="WP_008144420.1">
    <property type="nucleotide sequence ID" value="NZ_CABJGD010000007.1"/>
</dbReference>
<protein>
    <recommendedName>
        <fullName evidence="2">N-acetylmuramoyl-L-alanine amidase</fullName>
        <ecNumber evidence="2">3.5.1.28</ecNumber>
    </recommendedName>
</protein>
<organism evidence="5 6">
    <name type="scientific">Phocaeicola coprophilus</name>
    <dbReference type="NCBI Taxonomy" id="387090"/>
    <lineage>
        <taxon>Bacteria</taxon>
        <taxon>Pseudomonadati</taxon>
        <taxon>Bacteroidota</taxon>
        <taxon>Bacteroidia</taxon>
        <taxon>Bacteroidales</taxon>
        <taxon>Bacteroidaceae</taxon>
        <taxon>Phocaeicola</taxon>
    </lineage>
</organism>
<dbReference type="EC" id="3.5.1.28" evidence="2"/>
<dbReference type="GeneID" id="78403676"/>
<dbReference type="GO" id="GO:0008745">
    <property type="term" value="F:N-acetylmuramoyl-L-alanine amidase activity"/>
    <property type="evidence" value="ECO:0007669"/>
    <property type="project" value="UniProtKB-EC"/>
</dbReference>
<evidence type="ECO:0000256" key="1">
    <source>
        <dbReference type="ARBA" id="ARBA00001561"/>
    </source>
</evidence>
<dbReference type="SUPFAM" id="SSF53187">
    <property type="entry name" value="Zn-dependent exopeptidases"/>
    <property type="match status" value="1"/>
</dbReference>
<dbReference type="GO" id="GO:0030288">
    <property type="term" value="C:outer membrane-bounded periplasmic space"/>
    <property type="evidence" value="ECO:0007669"/>
    <property type="project" value="TreeGrafter"/>
</dbReference>
<dbReference type="InterPro" id="IPR002508">
    <property type="entry name" value="MurNAc-LAA_cat"/>
</dbReference>
<comment type="catalytic activity">
    <reaction evidence="1">
        <text>Hydrolyzes the link between N-acetylmuramoyl residues and L-amino acid residues in certain cell-wall glycopeptides.</text>
        <dbReference type="EC" id="3.5.1.28"/>
    </reaction>
</comment>
<dbReference type="CDD" id="cd02696">
    <property type="entry name" value="MurNAc-LAA"/>
    <property type="match status" value="1"/>
</dbReference>
<proteinExistence type="predicted"/>